<dbReference type="AlphaFoldDB" id="A0A919YM49"/>
<accession>A0A919YM49</accession>
<dbReference type="EMBL" id="BOSE01000002">
    <property type="protein sequence ID" value="GIP15760.1"/>
    <property type="molecule type" value="Genomic_DNA"/>
</dbReference>
<sequence>MLNLRGEFLYIMATMRYVLLQQETKLTFVEMPASHAYQLSALNLRLRKEIDKLTADEVPVLPLAVAECDAVDVHADSVHIVSGLDYINQLEADFASIKEKSYPLISLLTEIRALQAQLEQWYEEEM</sequence>
<organism evidence="1 2">
    <name type="scientific">Paenibacillus montaniterrae</name>
    <dbReference type="NCBI Taxonomy" id="429341"/>
    <lineage>
        <taxon>Bacteria</taxon>
        <taxon>Bacillati</taxon>
        <taxon>Bacillota</taxon>
        <taxon>Bacilli</taxon>
        <taxon>Bacillales</taxon>
        <taxon>Paenibacillaceae</taxon>
        <taxon>Paenibacillus</taxon>
    </lineage>
</organism>
<evidence type="ECO:0000313" key="2">
    <source>
        <dbReference type="Proteomes" id="UP000683139"/>
    </source>
</evidence>
<evidence type="ECO:0008006" key="3">
    <source>
        <dbReference type="Google" id="ProtNLM"/>
    </source>
</evidence>
<evidence type="ECO:0000313" key="1">
    <source>
        <dbReference type="EMBL" id="GIP15760.1"/>
    </source>
</evidence>
<comment type="caution">
    <text evidence="1">The sequence shown here is derived from an EMBL/GenBank/DDBJ whole genome shotgun (WGS) entry which is preliminary data.</text>
</comment>
<protein>
    <recommendedName>
        <fullName evidence="3">Hydrolase/acyltransferase</fullName>
    </recommendedName>
</protein>
<gene>
    <name evidence="1" type="ORF">J40TS1_14020</name>
</gene>
<name>A0A919YM49_9BACL</name>
<proteinExistence type="predicted"/>
<keyword evidence="2" id="KW-1185">Reference proteome</keyword>
<reference evidence="1" key="1">
    <citation type="submission" date="2021-03" db="EMBL/GenBank/DDBJ databases">
        <title>Antimicrobial resistance genes in bacteria isolated from Japanese honey, and their potential for conferring macrolide and lincosamide resistance in the American foulbrood pathogen Paenibacillus larvae.</title>
        <authorList>
            <person name="Okamoto M."/>
            <person name="Kumagai M."/>
            <person name="Kanamori H."/>
            <person name="Takamatsu D."/>
        </authorList>
    </citation>
    <scope>NUCLEOTIDE SEQUENCE</scope>
    <source>
        <strain evidence="1">J40TS1</strain>
    </source>
</reference>
<dbReference type="Proteomes" id="UP000683139">
    <property type="component" value="Unassembled WGS sequence"/>
</dbReference>